<dbReference type="Pfam" id="PF00005">
    <property type="entry name" value="ABC_tran"/>
    <property type="match status" value="1"/>
</dbReference>
<dbReference type="EMBL" id="SSOB01000048">
    <property type="protein sequence ID" value="THF73846.1"/>
    <property type="molecule type" value="Genomic_DNA"/>
</dbReference>
<dbReference type="PROSITE" id="PS50893">
    <property type="entry name" value="ABC_TRANSPORTER_2"/>
    <property type="match status" value="1"/>
</dbReference>
<keyword evidence="1" id="KW-0813">Transport</keyword>
<evidence type="ECO:0000259" key="4">
    <source>
        <dbReference type="PROSITE" id="PS50893"/>
    </source>
</evidence>
<reference evidence="5 6" key="1">
    <citation type="submission" date="2019-04" db="EMBL/GenBank/DDBJ databases">
        <title>Cohnella sp. nov. isolated from preserved vegetables.</title>
        <authorList>
            <person name="Lin S.-Y."/>
            <person name="Hung M.-H."/>
            <person name="Young C.-C."/>
        </authorList>
    </citation>
    <scope>NUCLEOTIDE SEQUENCE [LARGE SCALE GENOMIC DNA]</scope>
    <source>
        <strain evidence="5 6">CC-MHH1044</strain>
    </source>
</reference>
<dbReference type="Proteomes" id="UP000310636">
    <property type="component" value="Unassembled WGS sequence"/>
</dbReference>
<organism evidence="5 6">
    <name type="scientific">Cohnella fermenti</name>
    <dbReference type="NCBI Taxonomy" id="2565925"/>
    <lineage>
        <taxon>Bacteria</taxon>
        <taxon>Bacillati</taxon>
        <taxon>Bacillota</taxon>
        <taxon>Bacilli</taxon>
        <taxon>Bacillales</taxon>
        <taxon>Paenibacillaceae</taxon>
        <taxon>Cohnella</taxon>
    </lineage>
</organism>
<dbReference type="SUPFAM" id="SSF52540">
    <property type="entry name" value="P-loop containing nucleoside triphosphate hydrolases"/>
    <property type="match status" value="1"/>
</dbReference>
<keyword evidence="2" id="KW-0547">Nucleotide-binding</keyword>
<proteinExistence type="predicted"/>
<evidence type="ECO:0000256" key="3">
    <source>
        <dbReference type="ARBA" id="ARBA00022840"/>
    </source>
</evidence>
<dbReference type="CDD" id="cd03293">
    <property type="entry name" value="ABC_NrtD_SsuB_transporters"/>
    <property type="match status" value="1"/>
</dbReference>
<evidence type="ECO:0000313" key="6">
    <source>
        <dbReference type="Proteomes" id="UP000310636"/>
    </source>
</evidence>
<evidence type="ECO:0000256" key="2">
    <source>
        <dbReference type="ARBA" id="ARBA00022741"/>
    </source>
</evidence>
<dbReference type="PANTHER" id="PTHR42788">
    <property type="entry name" value="TAURINE IMPORT ATP-BINDING PROTEIN-RELATED"/>
    <property type="match status" value="1"/>
</dbReference>
<accession>A0A4S4BHF6</accession>
<dbReference type="InterPro" id="IPR003593">
    <property type="entry name" value="AAA+_ATPase"/>
</dbReference>
<dbReference type="InterPro" id="IPR017871">
    <property type="entry name" value="ABC_transporter-like_CS"/>
</dbReference>
<evidence type="ECO:0000256" key="1">
    <source>
        <dbReference type="ARBA" id="ARBA00022448"/>
    </source>
</evidence>
<dbReference type="SMART" id="SM00382">
    <property type="entry name" value="AAA"/>
    <property type="match status" value="1"/>
</dbReference>
<dbReference type="InterPro" id="IPR050166">
    <property type="entry name" value="ABC_transporter_ATP-bind"/>
</dbReference>
<keyword evidence="6" id="KW-1185">Reference proteome</keyword>
<dbReference type="GO" id="GO:0005524">
    <property type="term" value="F:ATP binding"/>
    <property type="evidence" value="ECO:0007669"/>
    <property type="project" value="UniProtKB-KW"/>
</dbReference>
<dbReference type="GO" id="GO:0016887">
    <property type="term" value="F:ATP hydrolysis activity"/>
    <property type="evidence" value="ECO:0007669"/>
    <property type="project" value="InterPro"/>
</dbReference>
<sequence>MIDLATEARGKRLVSIENMAFQYGSGRRAKAVLNGIDLELRENEFVCVLGASGCGKTSLLRLIAGYERPTSGSVNVLGAARSGPRPEVGVVFQHANLFPWLTIRRNVEFGLRMQGAGREERRERAEDALRLVGLIDAADRLPYELSGGMKQRAAIARTIAASPTIILMDEPFGALDAITRESLQQQLRELWLSSRQSVLFITHDVDEALLLATRIVVLGGSPGAVLFDRPNPLHSEEGTADQLRRRYEYGKQREKLVETLKR</sequence>
<name>A0A4S4BHF6_9BACL</name>
<protein>
    <submittedName>
        <fullName evidence="5">ABC transporter ATP-binding protein</fullName>
    </submittedName>
</protein>
<evidence type="ECO:0000313" key="5">
    <source>
        <dbReference type="EMBL" id="THF73846.1"/>
    </source>
</evidence>
<dbReference type="InterPro" id="IPR003439">
    <property type="entry name" value="ABC_transporter-like_ATP-bd"/>
</dbReference>
<dbReference type="RefSeq" id="WP_136373023.1">
    <property type="nucleotide sequence ID" value="NZ_SSOB01000048.1"/>
</dbReference>
<feature type="domain" description="ABC transporter" evidence="4">
    <location>
        <begin position="14"/>
        <end position="245"/>
    </location>
</feature>
<dbReference type="Gene3D" id="3.40.50.300">
    <property type="entry name" value="P-loop containing nucleotide triphosphate hydrolases"/>
    <property type="match status" value="1"/>
</dbReference>
<dbReference type="PANTHER" id="PTHR42788:SF13">
    <property type="entry name" value="ALIPHATIC SULFONATES IMPORT ATP-BINDING PROTEIN SSUB"/>
    <property type="match status" value="1"/>
</dbReference>
<dbReference type="InterPro" id="IPR027417">
    <property type="entry name" value="P-loop_NTPase"/>
</dbReference>
<dbReference type="OrthoDB" id="18967at2"/>
<gene>
    <name evidence="5" type="ORF">E6C55_27405</name>
</gene>
<comment type="caution">
    <text evidence="5">The sequence shown here is derived from an EMBL/GenBank/DDBJ whole genome shotgun (WGS) entry which is preliminary data.</text>
</comment>
<dbReference type="PROSITE" id="PS00211">
    <property type="entry name" value="ABC_TRANSPORTER_1"/>
    <property type="match status" value="1"/>
</dbReference>
<dbReference type="AlphaFoldDB" id="A0A4S4BHF6"/>
<keyword evidence="3 5" id="KW-0067">ATP-binding</keyword>